<protein>
    <submittedName>
        <fullName evidence="2">Uncharacterized protein</fullName>
    </submittedName>
</protein>
<sequence length="259" mass="29833">MLSENRWKVIMLAAVSFVAAEPSRALSVYQNPIAFPMFVQRNYRRKFRSRVMFLDDDENNQSLGRGEIDLTQQKHSKIKFDDTSDYEFTSPEIRSEPKGEPFKEEYPSGNERFYDFPRLRPFAYPKFYQGRFTRPYAPSFAFDPYQVPYAPPRTGFYGPNVANVPNVLSVPNVGWKARSPRVVFPYSPDSGSNSVQTNSHGGPNFNDNVVFRDQNFGNEIGTEDQGLQDIGSGTDAFTERGELSTYNRLWYRKRMSSRS</sequence>
<reference evidence="2" key="1">
    <citation type="submission" date="2022-03" db="EMBL/GenBank/DDBJ databases">
        <authorList>
            <person name="Tunstrom K."/>
        </authorList>
    </citation>
    <scope>NUCLEOTIDE SEQUENCE</scope>
</reference>
<dbReference type="AlphaFoldDB" id="A0AAU9TB48"/>
<evidence type="ECO:0000313" key="2">
    <source>
        <dbReference type="EMBL" id="CAH2084071.1"/>
    </source>
</evidence>
<dbReference type="Proteomes" id="UP001153954">
    <property type="component" value="Unassembled WGS sequence"/>
</dbReference>
<comment type="caution">
    <text evidence="2">The sequence shown here is derived from an EMBL/GenBank/DDBJ whole genome shotgun (WGS) entry which is preliminary data.</text>
</comment>
<evidence type="ECO:0000256" key="1">
    <source>
        <dbReference type="SAM" id="SignalP"/>
    </source>
</evidence>
<accession>A0AAU9TB48</accession>
<keyword evidence="3" id="KW-1185">Reference proteome</keyword>
<organism evidence="2 3">
    <name type="scientific">Euphydryas editha</name>
    <name type="common">Edith's checkerspot</name>
    <dbReference type="NCBI Taxonomy" id="104508"/>
    <lineage>
        <taxon>Eukaryota</taxon>
        <taxon>Metazoa</taxon>
        <taxon>Ecdysozoa</taxon>
        <taxon>Arthropoda</taxon>
        <taxon>Hexapoda</taxon>
        <taxon>Insecta</taxon>
        <taxon>Pterygota</taxon>
        <taxon>Neoptera</taxon>
        <taxon>Endopterygota</taxon>
        <taxon>Lepidoptera</taxon>
        <taxon>Glossata</taxon>
        <taxon>Ditrysia</taxon>
        <taxon>Papilionoidea</taxon>
        <taxon>Nymphalidae</taxon>
        <taxon>Nymphalinae</taxon>
        <taxon>Euphydryas</taxon>
    </lineage>
</organism>
<dbReference type="EMBL" id="CAKOGL010000002">
    <property type="protein sequence ID" value="CAH2084071.1"/>
    <property type="molecule type" value="Genomic_DNA"/>
</dbReference>
<feature type="chain" id="PRO_5043885791" evidence="1">
    <location>
        <begin position="26"/>
        <end position="259"/>
    </location>
</feature>
<feature type="signal peptide" evidence="1">
    <location>
        <begin position="1"/>
        <end position="25"/>
    </location>
</feature>
<evidence type="ECO:0000313" key="3">
    <source>
        <dbReference type="Proteomes" id="UP001153954"/>
    </source>
</evidence>
<gene>
    <name evidence="2" type="ORF">EEDITHA_LOCUS682</name>
</gene>
<proteinExistence type="predicted"/>
<keyword evidence="1" id="KW-0732">Signal</keyword>
<name>A0AAU9TB48_EUPED</name>